<keyword evidence="2" id="KW-1185">Reference proteome</keyword>
<gene>
    <name evidence="1" type="ORF">GYA93_17175</name>
</gene>
<dbReference type="RefSeq" id="WP_157079419.1">
    <property type="nucleotide sequence ID" value="NZ_JAADZU010000063.1"/>
</dbReference>
<name>A0A7K3LST3_9ACTN</name>
<dbReference type="AlphaFoldDB" id="A0A7K3LST3"/>
<organism evidence="1 2">
    <name type="scientific">Gordonia desulfuricans</name>
    <dbReference type="NCBI Taxonomy" id="89051"/>
    <lineage>
        <taxon>Bacteria</taxon>
        <taxon>Bacillati</taxon>
        <taxon>Actinomycetota</taxon>
        <taxon>Actinomycetes</taxon>
        <taxon>Mycobacteriales</taxon>
        <taxon>Gordoniaceae</taxon>
        <taxon>Gordonia</taxon>
    </lineage>
</organism>
<dbReference type="EMBL" id="JAADZU010000063">
    <property type="protein sequence ID" value="NDK91299.1"/>
    <property type="molecule type" value="Genomic_DNA"/>
</dbReference>
<dbReference type="Proteomes" id="UP000466307">
    <property type="component" value="Unassembled WGS sequence"/>
</dbReference>
<accession>A0A7K3LST3</accession>
<comment type="caution">
    <text evidence="1">The sequence shown here is derived from an EMBL/GenBank/DDBJ whole genome shotgun (WGS) entry which is preliminary data.</text>
</comment>
<reference evidence="1 2" key="1">
    <citation type="submission" date="2020-01" db="EMBL/GenBank/DDBJ databases">
        <title>Investigation of new actinobacteria for the biodesulphurisation of diesel fuel.</title>
        <authorList>
            <person name="Athi Narayanan S.M."/>
        </authorList>
    </citation>
    <scope>NUCLEOTIDE SEQUENCE [LARGE SCALE GENOMIC DNA]</scope>
    <source>
        <strain evidence="1 2">213E</strain>
    </source>
</reference>
<proteinExistence type="predicted"/>
<protein>
    <submittedName>
        <fullName evidence="1">Uncharacterized protein</fullName>
    </submittedName>
</protein>
<evidence type="ECO:0000313" key="2">
    <source>
        <dbReference type="Proteomes" id="UP000466307"/>
    </source>
</evidence>
<evidence type="ECO:0000313" key="1">
    <source>
        <dbReference type="EMBL" id="NDK91299.1"/>
    </source>
</evidence>
<sequence length="76" mass="7972">MELGVAADMSAKSEFESEMSWGAGLVPQGLEYAPPSEGGRYHGKAPKVDAKTADGLTALADELAQRRALRNQPGPS</sequence>